<name>A0ABD3AGN8_9GENT</name>
<proteinExistence type="predicted"/>
<dbReference type="AlphaFoldDB" id="A0ABD3AGN8"/>
<protein>
    <recommendedName>
        <fullName evidence="1">RNase H type-1 domain-containing protein</fullName>
    </recommendedName>
</protein>
<accession>A0ABD3AGN8</accession>
<feature type="domain" description="RNase H type-1" evidence="1">
    <location>
        <begin position="248"/>
        <end position="318"/>
    </location>
</feature>
<dbReference type="Proteomes" id="UP001630127">
    <property type="component" value="Unassembled WGS sequence"/>
</dbReference>
<evidence type="ECO:0000313" key="2">
    <source>
        <dbReference type="EMBL" id="KAL3529637.1"/>
    </source>
</evidence>
<dbReference type="EMBL" id="JBJUIK010000004">
    <property type="protein sequence ID" value="KAL3529637.1"/>
    <property type="molecule type" value="Genomic_DNA"/>
</dbReference>
<gene>
    <name evidence="2" type="ORF">ACH5RR_008959</name>
</gene>
<dbReference type="Pfam" id="PF13456">
    <property type="entry name" value="RVT_3"/>
    <property type="match status" value="1"/>
</dbReference>
<reference evidence="2 3" key="1">
    <citation type="submission" date="2024-11" db="EMBL/GenBank/DDBJ databases">
        <title>A near-complete genome assembly of Cinchona calisaya.</title>
        <authorList>
            <person name="Lian D.C."/>
            <person name="Zhao X.W."/>
            <person name="Wei L."/>
        </authorList>
    </citation>
    <scope>NUCLEOTIDE SEQUENCE [LARGE SCALE GENOMIC DNA]</scope>
    <source>
        <tissue evidence="2">Nenye</tissue>
    </source>
</reference>
<organism evidence="2 3">
    <name type="scientific">Cinchona calisaya</name>
    <dbReference type="NCBI Taxonomy" id="153742"/>
    <lineage>
        <taxon>Eukaryota</taxon>
        <taxon>Viridiplantae</taxon>
        <taxon>Streptophyta</taxon>
        <taxon>Embryophyta</taxon>
        <taxon>Tracheophyta</taxon>
        <taxon>Spermatophyta</taxon>
        <taxon>Magnoliopsida</taxon>
        <taxon>eudicotyledons</taxon>
        <taxon>Gunneridae</taxon>
        <taxon>Pentapetalae</taxon>
        <taxon>asterids</taxon>
        <taxon>lamiids</taxon>
        <taxon>Gentianales</taxon>
        <taxon>Rubiaceae</taxon>
        <taxon>Cinchonoideae</taxon>
        <taxon>Cinchoneae</taxon>
        <taxon>Cinchona</taxon>
    </lineage>
</organism>
<evidence type="ECO:0000313" key="3">
    <source>
        <dbReference type="Proteomes" id="UP001630127"/>
    </source>
</evidence>
<comment type="caution">
    <text evidence="2">The sequence shown here is derived from an EMBL/GenBank/DDBJ whole genome shotgun (WGS) entry which is preliminary data.</text>
</comment>
<sequence>MVSQVEELNGRLGNSGILYQCDLIDNGYEGFEFTSWDNHDGLVKAFSRSDEYEEVITNGWAKNRGDGLEGGFLEKLDNCKVGLVRWSKMSFRKIKHYAGILRKKIDQAQKSSICSDINRELKGWIKELEELLDKGKTIWKRQEKEQWNQGFVGRLGVSVGTGGPRISHLLFPDDILFLGRAVPEEAKMFKQILELYRAASGQQINHDKSVVFFSPNTSQPVRTQIMEIMVYYNVGFSKACGNIGSKRKCVLNEGFDKAIFEADALEIIKVIKDVEEDNSAVGVLVQEVRNNLLGLGNFEVEWTCKNNNSVAHSLARHAEVHKHMLIWQREILDFLEESLRADGCLI</sequence>
<dbReference type="InterPro" id="IPR002156">
    <property type="entry name" value="RNaseH_domain"/>
</dbReference>
<evidence type="ECO:0000259" key="1">
    <source>
        <dbReference type="Pfam" id="PF13456"/>
    </source>
</evidence>
<keyword evidence="3" id="KW-1185">Reference proteome</keyword>